<dbReference type="PANTHER" id="PTHR24243:SF233">
    <property type="entry name" value="THYROTROPIN-RELEASING HORMONE RECEPTOR"/>
    <property type="match status" value="1"/>
</dbReference>
<feature type="transmembrane region" description="Helical" evidence="8">
    <location>
        <begin position="215"/>
        <end position="239"/>
    </location>
</feature>
<accession>A0AAV4CI56</accession>
<dbReference type="Gene3D" id="1.20.1070.10">
    <property type="entry name" value="Rhodopsin 7-helix transmembrane proteins"/>
    <property type="match status" value="1"/>
</dbReference>
<dbReference type="PRINTS" id="PR00237">
    <property type="entry name" value="GPCRRHODOPSN"/>
</dbReference>
<feature type="transmembrane region" description="Helical" evidence="8">
    <location>
        <begin position="79"/>
        <end position="97"/>
    </location>
</feature>
<keyword evidence="5 8" id="KW-0472">Membrane</keyword>
<dbReference type="GO" id="GO:0005886">
    <property type="term" value="C:plasma membrane"/>
    <property type="evidence" value="ECO:0007669"/>
    <property type="project" value="TreeGrafter"/>
</dbReference>
<keyword evidence="7" id="KW-0807">Transducer</keyword>
<evidence type="ECO:0000256" key="2">
    <source>
        <dbReference type="ARBA" id="ARBA00022692"/>
    </source>
</evidence>
<comment type="caution">
    <text evidence="10">The sequence shown here is derived from an EMBL/GenBank/DDBJ whole genome shotgun (WGS) entry which is preliminary data.</text>
</comment>
<dbReference type="InterPro" id="IPR000276">
    <property type="entry name" value="GPCR_Rhodpsn"/>
</dbReference>
<feature type="domain" description="G-protein coupled receptors family 1 profile" evidence="9">
    <location>
        <begin position="1"/>
        <end position="275"/>
    </location>
</feature>
<dbReference type="PROSITE" id="PS50262">
    <property type="entry name" value="G_PROTEIN_RECEP_F1_2"/>
    <property type="match status" value="1"/>
</dbReference>
<dbReference type="SUPFAM" id="SSF81321">
    <property type="entry name" value="Family A G protein-coupled receptor-like"/>
    <property type="match status" value="1"/>
</dbReference>
<evidence type="ECO:0000256" key="7">
    <source>
        <dbReference type="ARBA" id="ARBA00023224"/>
    </source>
</evidence>
<sequence>MIFSIFLSNLQELEFLCFQSTDHTIGLLLSAGKLITFLENVVGNASAVTILAISVERHRVAYWSTHSSSTSVRGTVCKSFALIWLASLLGALPMIFIANFEQDQYVDDAFVDSLLYFLTPTILYIVKPLKWSSSLREDNLPGTPVGRCMTPIDQTWQKMYLVVSALIFFILPLIVILLLYSKVYMKLLMLFRREQERCLTYPREILRLKRQMTQIIITVVLVFFICHTPYRIIGLWSVFSIRDNPQGIDNVSYFAMFYFTRFLLYSNHAINPFVYNFVSRKTEEGSGLRSNETKVGSYTDNLMCHSLEAALHSPMTMG</sequence>
<evidence type="ECO:0000313" key="11">
    <source>
        <dbReference type="Proteomes" id="UP000735302"/>
    </source>
</evidence>
<comment type="subcellular location">
    <subcellularLocation>
        <location evidence="1">Membrane</location>
        <topology evidence="1">Multi-pass membrane protein</topology>
    </subcellularLocation>
</comment>
<dbReference type="Proteomes" id="UP000735302">
    <property type="component" value="Unassembled WGS sequence"/>
</dbReference>
<evidence type="ECO:0000256" key="1">
    <source>
        <dbReference type="ARBA" id="ARBA00004141"/>
    </source>
</evidence>
<feature type="transmembrane region" description="Helical" evidence="8">
    <location>
        <begin position="159"/>
        <end position="180"/>
    </location>
</feature>
<organism evidence="10 11">
    <name type="scientific">Plakobranchus ocellatus</name>
    <dbReference type="NCBI Taxonomy" id="259542"/>
    <lineage>
        <taxon>Eukaryota</taxon>
        <taxon>Metazoa</taxon>
        <taxon>Spiralia</taxon>
        <taxon>Lophotrochozoa</taxon>
        <taxon>Mollusca</taxon>
        <taxon>Gastropoda</taxon>
        <taxon>Heterobranchia</taxon>
        <taxon>Euthyneura</taxon>
        <taxon>Panpulmonata</taxon>
        <taxon>Sacoglossa</taxon>
        <taxon>Placobranchoidea</taxon>
        <taxon>Plakobranchidae</taxon>
        <taxon>Plakobranchus</taxon>
    </lineage>
</organism>
<evidence type="ECO:0000256" key="3">
    <source>
        <dbReference type="ARBA" id="ARBA00022989"/>
    </source>
</evidence>
<feature type="transmembrane region" description="Helical" evidence="8">
    <location>
        <begin position="251"/>
        <end position="270"/>
    </location>
</feature>
<dbReference type="AlphaFoldDB" id="A0AAV4CI56"/>
<dbReference type="Pfam" id="PF00001">
    <property type="entry name" value="7tm_1"/>
    <property type="match status" value="1"/>
</dbReference>
<name>A0AAV4CI56_9GAST</name>
<dbReference type="PANTHER" id="PTHR24243">
    <property type="entry name" value="G-PROTEIN COUPLED RECEPTOR"/>
    <property type="match status" value="1"/>
</dbReference>
<evidence type="ECO:0000313" key="10">
    <source>
        <dbReference type="EMBL" id="GFO30494.1"/>
    </source>
</evidence>
<evidence type="ECO:0000256" key="4">
    <source>
        <dbReference type="ARBA" id="ARBA00023040"/>
    </source>
</evidence>
<gene>
    <name evidence="10" type="ORF">PoB_005699900</name>
</gene>
<evidence type="ECO:0000256" key="6">
    <source>
        <dbReference type="ARBA" id="ARBA00023170"/>
    </source>
</evidence>
<dbReference type="InterPro" id="IPR017452">
    <property type="entry name" value="GPCR_Rhodpsn_7TM"/>
</dbReference>
<protein>
    <submittedName>
        <fullName evidence="10">Orexin receptor type 2</fullName>
    </submittedName>
</protein>
<keyword evidence="6 10" id="KW-0675">Receptor</keyword>
<keyword evidence="2 8" id="KW-0812">Transmembrane</keyword>
<evidence type="ECO:0000256" key="8">
    <source>
        <dbReference type="SAM" id="Phobius"/>
    </source>
</evidence>
<keyword evidence="4" id="KW-0297">G-protein coupled receptor</keyword>
<reference evidence="10 11" key="1">
    <citation type="journal article" date="2021" name="Elife">
        <title>Chloroplast acquisition without the gene transfer in kleptoplastic sea slugs, Plakobranchus ocellatus.</title>
        <authorList>
            <person name="Maeda T."/>
            <person name="Takahashi S."/>
            <person name="Yoshida T."/>
            <person name="Shimamura S."/>
            <person name="Takaki Y."/>
            <person name="Nagai Y."/>
            <person name="Toyoda A."/>
            <person name="Suzuki Y."/>
            <person name="Arimoto A."/>
            <person name="Ishii H."/>
            <person name="Satoh N."/>
            <person name="Nishiyama T."/>
            <person name="Hasebe M."/>
            <person name="Maruyama T."/>
            <person name="Minagawa J."/>
            <person name="Obokata J."/>
            <person name="Shigenobu S."/>
        </authorList>
    </citation>
    <scope>NUCLEOTIDE SEQUENCE [LARGE SCALE GENOMIC DNA]</scope>
</reference>
<keyword evidence="11" id="KW-1185">Reference proteome</keyword>
<dbReference type="GO" id="GO:0004930">
    <property type="term" value="F:G protein-coupled receptor activity"/>
    <property type="evidence" value="ECO:0007669"/>
    <property type="project" value="UniProtKB-KW"/>
</dbReference>
<evidence type="ECO:0000256" key="5">
    <source>
        <dbReference type="ARBA" id="ARBA00023136"/>
    </source>
</evidence>
<proteinExistence type="predicted"/>
<keyword evidence="3 8" id="KW-1133">Transmembrane helix</keyword>
<dbReference type="EMBL" id="BLXT01006238">
    <property type="protein sequence ID" value="GFO30494.1"/>
    <property type="molecule type" value="Genomic_DNA"/>
</dbReference>
<evidence type="ECO:0000259" key="9">
    <source>
        <dbReference type="PROSITE" id="PS50262"/>
    </source>
</evidence>